<dbReference type="GO" id="GO:0009538">
    <property type="term" value="C:photosystem I reaction center"/>
    <property type="evidence" value="ECO:0007669"/>
    <property type="project" value="InterPro"/>
</dbReference>
<dbReference type="EMBL" id="JAAWWB010000003">
    <property type="protein sequence ID" value="KAG6787345.1"/>
    <property type="molecule type" value="Genomic_DNA"/>
</dbReference>
<evidence type="ECO:0000313" key="12">
    <source>
        <dbReference type="EMBL" id="KAG6787345.1"/>
    </source>
</evidence>
<evidence type="ECO:0000256" key="7">
    <source>
        <dbReference type="ARBA" id="ARBA00023136"/>
    </source>
</evidence>
<dbReference type="InterPro" id="IPR003757">
    <property type="entry name" value="PSI_PsaL"/>
</dbReference>
<dbReference type="OrthoDB" id="35506at2759"/>
<keyword evidence="13" id="KW-1185">Reference proteome</keyword>
<evidence type="ECO:0000313" key="13">
    <source>
        <dbReference type="Proteomes" id="UP000886885"/>
    </source>
</evidence>
<evidence type="ECO:0000256" key="4">
    <source>
        <dbReference type="ARBA" id="ARBA00022692"/>
    </source>
</evidence>
<comment type="similarity">
    <text evidence="2">Belongs to the PsaL family.</text>
</comment>
<evidence type="ECO:0000256" key="10">
    <source>
        <dbReference type="SAM" id="Phobius"/>
    </source>
</evidence>
<evidence type="ECO:0000256" key="6">
    <source>
        <dbReference type="ARBA" id="ARBA00022989"/>
    </source>
</evidence>
<dbReference type="PANTHER" id="PTHR34803">
    <property type="entry name" value="PHOTOSYSTEM I REACTION CENTER SUBUNIT XI, CHLOROPLASTIC"/>
    <property type="match status" value="1"/>
</dbReference>
<keyword evidence="4 10" id="KW-0812">Transmembrane</keyword>
<protein>
    <recommendedName>
        <fullName evidence="9">Photosystem I reaction center subunit XI, chloroplastic</fullName>
    </recommendedName>
    <alternativeName>
        <fullName evidence="8">PSI subunit V</fullName>
    </alternativeName>
</protein>
<keyword evidence="6 10" id="KW-1133">Transmembrane helix</keyword>
<comment type="caution">
    <text evidence="12">The sequence shown here is derived from an EMBL/GenBank/DDBJ whole genome shotgun (WGS) entry which is preliminary data.</text>
</comment>
<dbReference type="PANTHER" id="PTHR34803:SF2">
    <property type="entry name" value="PHOTOSYSTEM I REACTION CENTER SUBUNIT XI, CHLOROPLASTIC"/>
    <property type="match status" value="1"/>
</dbReference>
<evidence type="ECO:0000256" key="5">
    <source>
        <dbReference type="ARBA" id="ARBA00022836"/>
    </source>
</evidence>
<organism evidence="12 13">
    <name type="scientific">Populus tomentosa</name>
    <name type="common">Chinese white poplar</name>
    <dbReference type="NCBI Taxonomy" id="118781"/>
    <lineage>
        <taxon>Eukaryota</taxon>
        <taxon>Viridiplantae</taxon>
        <taxon>Streptophyta</taxon>
        <taxon>Embryophyta</taxon>
        <taxon>Tracheophyta</taxon>
        <taxon>Spermatophyta</taxon>
        <taxon>Magnoliopsida</taxon>
        <taxon>eudicotyledons</taxon>
        <taxon>Gunneridae</taxon>
        <taxon>Pentapetalae</taxon>
        <taxon>rosids</taxon>
        <taxon>fabids</taxon>
        <taxon>Malpighiales</taxon>
        <taxon>Salicaceae</taxon>
        <taxon>Saliceae</taxon>
        <taxon>Populus</taxon>
    </lineage>
</organism>
<proteinExistence type="inferred from homology"/>
<name>A0A8X8AU18_POPTO</name>
<evidence type="ECO:0000256" key="8">
    <source>
        <dbReference type="ARBA" id="ARBA00032768"/>
    </source>
</evidence>
<evidence type="ECO:0000256" key="3">
    <source>
        <dbReference type="ARBA" id="ARBA00022531"/>
    </source>
</evidence>
<dbReference type="FunFam" id="1.20.1240.10:FF:000001">
    <property type="entry name" value="Photosystem I reaction center subunit XI"/>
    <property type="match status" value="1"/>
</dbReference>
<feature type="transmembrane region" description="Helical" evidence="10">
    <location>
        <begin position="200"/>
        <end position="223"/>
    </location>
</feature>
<comment type="subcellular location">
    <subcellularLocation>
        <location evidence="1">Membrane</location>
        <topology evidence="1">Multi-pass membrane protein</topology>
    </subcellularLocation>
</comment>
<keyword evidence="7 10" id="KW-0472">Membrane</keyword>
<reference evidence="12" key="1">
    <citation type="journal article" date="2020" name="bioRxiv">
        <title>Hybrid origin of Populus tomentosa Carr. identified through genome sequencing and phylogenomic analysis.</title>
        <authorList>
            <person name="An X."/>
            <person name="Gao K."/>
            <person name="Chen Z."/>
            <person name="Li J."/>
            <person name="Yang X."/>
            <person name="Yang X."/>
            <person name="Zhou J."/>
            <person name="Guo T."/>
            <person name="Zhao T."/>
            <person name="Huang S."/>
            <person name="Miao D."/>
            <person name="Khan W.U."/>
            <person name="Rao P."/>
            <person name="Ye M."/>
            <person name="Lei B."/>
            <person name="Liao W."/>
            <person name="Wang J."/>
            <person name="Ji L."/>
            <person name="Li Y."/>
            <person name="Guo B."/>
            <person name="Mustafa N.S."/>
            <person name="Li S."/>
            <person name="Yun Q."/>
            <person name="Keller S.R."/>
            <person name="Mao J."/>
            <person name="Zhang R."/>
            <person name="Strauss S.H."/>
        </authorList>
    </citation>
    <scope>NUCLEOTIDE SEQUENCE</scope>
    <source>
        <strain evidence="12">GM15</strain>
        <tissue evidence="12">Leaf</tissue>
    </source>
</reference>
<evidence type="ECO:0000256" key="2">
    <source>
        <dbReference type="ARBA" id="ARBA00008820"/>
    </source>
</evidence>
<accession>A0A8X8AU18</accession>
<dbReference type="Pfam" id="PF02605">
    <property type="entry name" value="PsaL"/>
    <property type="match status" value="1"/>
</dbReference>
<dbReference type="GO" id="GO:0015979">
    <property type="term" value="P:photosynthesis"/>
    <property type="evidence" value="ECO:0007669"/>
    <property type="project" value="UniProtKB-KW"/>
</dbReference>
<gene>
    <name evidence="12" type="ORF">POTOM_008984</name>
</gene>
<sequence length="362" mass="38733">MATAASPMASQLKSSFASSLARRLVIPTAISGAPFRVSPGKRSFTTSSYEIMINSSLVQILQPTYQVIQPINGDPFIGSLETPITSSPLIAWYLSNLPAYRTAVSPLLRGIEVGLAHGFLLVGPFVKAGPLRNTEYAGAAGSLAAGGLVAILSICLTMYGVASFTEGEPSTASGLTLTGRKKEPDQLQTSDGWSKFSGGFFFGGISGVIWAYFLLYVINLPYYVKFTPEAINWQFVKGMVGWFSEVMLVKVSVPSPGGGEALPLDMVALLCRGGSHRDYLIISWTCFCMGIFLVKTVKRTLLSEVTSSYGSSKHRYISLELHCFDAVLTDVLLRPKTASILAVISLTKFESSDCSTVVNGGG</sequence>
<evidence type="ECO:0000256" key="1">
    <source>
        <dbReference type="ARBA" id="ARBA00004141"/>
    </source>
</evidence>
<evidence type="ECO:0000256" key="9">
    <source>
        <dbReference type="ARBA" id="ARBA00070554"/>
    </source>
</evidence>
<keyword evidence="3" id="KW-0602">Photosynthesis</keyword>
<dbReference type="GO" id="GO:0009535">
    <property type="term" value="C:chloroplast thylakoid membrane"/>
    <property type="evidence" value="ECO:0007669"/>
    <property type="project" value="TreeGrafter"/>
</dbReference>
<feature type="domain" description="Photosystem I PsaL reaction centre subunit XI" evidence="11">
    <location>
        <begin position="67"/>
        <end position="218"/>
    </location>
</feature>
<evidence type="ECO:0000259" key="11">
    <source>
        <dbReference type="Pfam" id="PF02605"/>
    </source>
</evidence>
<keyword evidence="5" id="KW-0603">Photosystem I</keyword>
<feature type="transmembrane region" description="Helical" evidence="10">
    <location>
        <begin position="136"/>
        <end position="161"/>
    </location>
</feature>
<dbReference type="InterPro" id="IPR022980">
    <property type="entry name" value="PSI_suXI"/>
</dbReference>
<dbReference type="AlphaFoldDB" id="A0A8X8AU18"/>
<dbReference type="Proteomes" id="UP000886885">
    <property type="component" value="Chromosome 2A"/>
</dbReference>